<reference evidence="14 15" key="1">
    <citation type="submission" date="2018-07" db="EMBL/GenBank/DDBJ databases">
        <title>Anaerosacharophilus polymeroproducens gen. nov. sp. nov., an anaerobic bacterium isolated from salt field.</title>
        <authorList>
            <person name="Kim W."/>
            <person name="Yang S.-H."/>
            <person name="Oh J."/>
            <person name="Lee J.-H."/>
            <person name="Kwon K.K."/>
        </authorList>
    </citation>
    <scope>NUCLEOTIDE SEQUENCE [LARGE SCALE GENOMIC DNA]</scope>
    <source>
        <strain evidence="14 15">MCWD5</strain>
    </source>
</reference>
<feature type="transmembrane region" description="Helical" evidence="13">
    <location>
        <begin position="177"/>
        <end position="195"/>
    </location>
</feature>
<keyword evidence="11 13" id="KW-0472">Membrane</keyword>
<feature type="transmembrane region" description="Helical" evidence="13">
    <location>
        <begin position="136"/>
        <end position="157"/>
    </location>
</feature>
<dbReference type="GO" id="GO:0042910">
    <property type="term" value="F:xenobiotic transmembrane transporter activity"/>
    <property type="evidence" value="ECO:0007669"/>
    <property type="project" value="InterPro"/>
</dbReference>
<proteinExistence type="inferred from homology"/>
<dbReference type="AlphaFoldDB" id="A0A371AUT8"/>
<dbReference type="GO" id="GO:0015297">
    <property type="term" value="F:antiporter activity"/>
    <property type="evidence" value="ECO:0007669"/>
    <property type="project" value="UniProtKB-KW"/>
</dbReference>
<evidence type="ECO:0000256" key="6">
    <source>
        <dbReference type="ARBA" id="ARBA00022449"/>
    </source>
</evidence>
<comment type="similarity">
    <text evidence="3">Belongs to the multi antimicrobial extrusion (MATE) (TC 2.A.66.1) family.</text>
</comment>
<dbReference type="InterPro" id="IPR002528">
    <property type="entry name" value="MATE_fam"/>
</dbReference>
<feature type="transmembrane region" description="Helical" evidence="13">
    <location>
        <begin position="325"/>
        <end position="344"/>
    </location>
</feature>
<sequence>MTDQNTKQDNKMGIFPIPKLLLSVSMPIVLSMLIQALYNIFDSAFVARIGPKALAAVSLTFPIQMLMISVSVGTGIGINALLSRSLGAGNTKAVNLAAGNGIFLNMINYLLFLIIGITCSTIYFKMQVNDPAIISYGKQYMLICTTFSFSIFLQVTFERLLQATGKTIYSMISQGTGAIVNIILDPILIFGLFGFPRLEVTGAAIATLIGQTFGMLMSFLFNITKNKEINLSYKIFKIDISTIFTIYSVGFPAIIMQSLTSLMTLGLNYILLMFSTTAVSVFGIYYKLQNFIFMPIYGLTTGMIPIIAYNYGAQNKKRILDTLKLSTYISVGIMSFGLIFFQLIPSKLLSIFNASSKMLNIGIPALRIISLSFIFAGICLTISASFQALGNGLYSLLVSIVRQILFLLPASFLFASFLGLESLWFAFPISEIAALIFAMYLFKRIFRKRLKNL</sequence>
<dbReference type="PIRSF" id="PIRSF006603">
    <property type="entry name" value="DinF"/>
    <property type="match status" value="1"/>
</dbReference>
<dbReference type="Proteomes" id="UP000255036">
    <property type="component" value="Unassembled WGS sequence"/>
</dbReference>
<evidence type="ECO:0000256" key="2">
    <source>
        <dbReference type="ARBA" id="ARBA00004651"/>
    </source>
</evidence>
<evidence type="ECO:0000256" key="9">
    <source>
        <dbReference type="ARBA" id="ARBA00022989"/>
    </source>
</evidence>
<evidence type="ECO:0000256" key="11">
    <source>
        <dbReference type="ARBA" id="ARBA00023136"/>
    </source>
</evidence>
<dbReference type="GO" id="GO:0006811">
    <property type="term" value="P:monoatomic ion transport"/>
    <property type="evidence" value="ECO:0007669"/>
    <property type="project" value="UniProtKB-KW"/>
</dbReference>
<dbReference type="InterPro" id="IPR048279">
    <property type="entry name" value="MdtK-like"/>
</dbReference>
<protein>
    <recommendedName>
        <fullName evidence="4">Probable multidrug resistance protein NorM</fullName>
    </recommendedName>
    <alternativeName>
        <fullName evidence="12">Multidrug-efflux transporter</fullName>
    </alternativeName>
</protein>
<keyword evidence="5" id="KW-0813">Transport</keyword>
<evidence type="ECO:0000256" key="10">
    <source>
        <dbReference type="ARBA" id="ARBA00023065"/>
    </source>
</evidence>
<dbReference type="CDD" id="cd13144">
    <property type="entry name" value="MATE_like_4"/>
    <property type="match status" value="1"/>
</dbReference>
<feature type="transmembrane region" description="Helical" evidence="13">
    <location>
        <begin position="102"/>
        <end position="124"/>
    </location>
</feature>
<keyword evidence="15" id="KW-1185">Reference proteome</keyword>
<dbReference type="NCBIfam" id="TIGR00797">
    <property type="entry name" value="matE"/>
    <property type="match status" value="1"/>
</dbReference>
<evidence type="ECO:0000256" key="3">
    <source>
        <dbReference type="ARBA" id="ARBA00010199"/>
    </source>
</evidence>
<dbReference type="InterPro" id="IPR050222">
    <property type="entry name" value="MATE_MdtK"/>
</dbReference>
<evidence type="ECO:0000313" key="15">
    <source>
        <dbReference type="Proteomes" id="UP000255036"/>
    </source>
</evidence>
<keyword evidence="10" id="KW-0406">Ion transport</keyword>
<feature type="transmembrane region" description="Helical" evidence="13">
    <location>
        <begin position="20"/>
        <end position="41"/>
    </location>
</feature>
<comment type="function">
    <text evidence="1">Multidrug efflux pump.</text>
</comment>
<dbReference type="OrthoDB" id="9811110at2"/>
<comment type="caution">
    <text evidence="14">The sequence shown here is derived from an EMBL/GenBank/DDBJ whole genome shotgun (WGS) entry which is preliminary data.</text>
</comment>
<dbReference type="Pfam" id="PF01554">
    <property type="entry name" value="MatE"/>
    <property type="match status" value="2"/>
</dbReference>
<feature type="transmembrane region" description="Helical" evidence="13">
    <location>
        <begin position="364"/>
        <end position="386"/>
    </location>
</feature>
<feature type="transmembrane region" description="Helical" evidence="13">
    <location>
        <begin position="393"/>
        <end position="417"/>
    </location>
</feature>
<evidence type="ECO:0000313" key="14">
    <source>
        <dbReference type="EMBL" id="RDU23302.1"/>
    </source>
</evidence>
<feature type="transmembrane region" description="Helical" evidence="13">
    <location>
        <begin position="53"/>
        <end position="82"/>
    </location>
</feature>
<keyword evidence="6" id="KW-0050">Antiport</keyword>
<evidence type="ECO:0000256" key="4">
    <source>
        <dbReference type="ARBA" id="ARBA00020268"/>
    </source>
</evidence>
<dbReference type="EMBL" id="QRCT01000029">
    <property type="protein sequence ID" value="RDU23302.1"/>
    <property type="molecule type" value="Genomic_DNA"/>
</dbReference>
<dbReference type="PANTHER" id="PTHR43298">
    <property type="entry name" value="MULTIDRUG RESISTANCE PROTEIN NORM-RELATED"/>
    <property type="match status" value="1"/>
</dbReference>
<evidence type="ECO:0000256" key="12">
    <source>
        <dbReference type="ARBA" id="ARBA00031636"/>
    </source>
</evidence>
<evidence type="ECO:0000256" key="13">
    <source>
        <dbReference type="SAM" id="Phobius"/>
    </source>
</evidence>
<dbReference type="GO" id="GO:0005886">
    <property type="term" value="C:plasma membrane"/>
    <property type="evidence" value="ECO:0007669"/>
    <property type="project" value="UniProtKB-SubCell"/>
</dbReference>
<feature type="transmembrane region" description="Helical" evidence="13">
    <location>
        <begin position="292"/>
        <end position="313"/>
    </location>
</feature>
<keyword evidence="7" id="KW-1003">Cell membrane</keyword>
<feature type="transmembrane region" description="Helical" evidence="13">
    <location>
        <begin position="423"/>
        <end position="442"/>
    </location>
</feature>
<evidence type="ECO:0000256" key="1">
    <source>
        <dbReference type="ARBA" id="ARBA00003408"/>
    </source>
</evidence>
<organism evidence="14 15">
    <name type="scientific">Anaerosacchariphilus polymeriproducens</name>
    <dbReference type="NCBI Taxonomy" id="1812858"/>
    <lineage>
        <taxon>Bacteria</taxon>
        <taxon>Bacillati</taxon>
        <taxon>Bacillota</taxon>
        <taxon>Clostridia</taxon>
        <taxon>Lachnospirales</taxon>
        <taxon>Lachnospiraceae</taxon>
        <taxon>Anaerosacchariphilus</taxon>
    </lineage>
</organism>
<dbReference type="PANTHER" id="PTHR43298:SF2">
    <property type="entry name" value="FMN_FAD EXPORTER YEEO-RELATED"/>
    <property type="match status" value="1"/>
</dbReference>
<feature type="transmembrane region" description="Helical" evidence="13">
    <location>
        <begin position="235"/>
        <end position="255"/>
    </location>
</feature>
<evidence type="ECO:0000256" key="7">
    <source>
        <dbReference type="ARBA" id="ARBA00022475"/>
    </source>
</evidence>
<dbReference type="RefSeq" id="WP_115482118.1">
    <property type="nucleotide sequence ID" value="NZ_QRCT01000029.1"/>
</dbReference>
<gene>
    <name evidence="14" type="ORF">DWV06_10375</name>
</gene>
<evidence type="ECO:0000256" key="8">
    <source>
        <dbReference type="ARBA" id="ARBA00022692"/>
    </source>
</evidence>
<accession>A0A371AUT8</accession>
<comment type="subcellular location">
    <subcellularLocation>
        <location evidence="2">Cell membrane</location>
        <topology evidence="2">Multi-pass membrane protein</topology>
    </subcellularLocation>
</comment>
<keyword evidence="8 13" id="KW-0812">Transmembrane</keyword>
<keyword evidence="9 13" id="KW-1133">Transmembrane helix</keyword>
<evidence type="ECO:0000256" key="5">
    <source>
        <dbReference type="ARBA" id="ARBA00022448"/>
    </source>
</evidence>
<name>A0A371AUT8_9FIRM</name>
<feature type="transmembrane region" description="Helical" evidence="13">
    <location>
        <begin position="202"/>
        <end position="223"/>
    </location>
</feature>